<feature type="domain" description="Large ribosomal subunit protein uL15/eL18" evidence="5">
    <location>
        <begin position="99"/>
        <end position="175"/>
    </location>
</feature>
<name>A0A642UWI8_9ASCO</name>
<dbReference type="EMBL" id="SWFS01000443">
    <property type="protein sequence ID" value="KAA8903290.1"/>
    <property type="molecule type" value="Genomic_DNA"/>
</dbReference>
<dbReference type="InterPro" id="IPR005749">
    <property type="entry name" value="Ribosomal_uL15_bac-type"/>
</dbReference>
<dbReference type="PANTHER" id="PTHR12934:SF11">
    <property type="entry name" value="LARGE RIBOSOMAL SUBUNIT PROTEIN UL15M"/>
    <property type="match status" value="1"/>
</dbReference>
<gene>
    <name evidence="6" type="ORF">TRICI_005728</name>
</gene>
<dbReference type="HAMAP" id="MF_01341">
    <property type="entry name" value="Ribosomal_uL15"/>
    <property type="match status" value="1"/>
</dbReference>
<evidence type="ECO:0000256" key="2">
    <source>
        <dbReference type="ARBA" id="ARBA00022980"/>
    </source>
</evidence>
<dbReference type="AlphaFoldDB" id="A0A642UWI8"/>
<accession>A0A642UWI8</accession>
<dbReference type="SUPFAM" id="SSF52080">
    <property type="entry name" value="Ribosomal proteins L15p and L18e"/>
    <property type="match status" value="1"/>
</dbReference>
<proteinExistence type="inferred from homology"/>
<organism evidence="6 7">
    <name type="scientific">Trichomonascus ciferrii</name>
    <dbReference type="NCBI Taxonomy" id="44093"/>
    <lineage>
        <taxon>Eukaryota</taxon>
        <taxon>Fungi</taxon>
        <taxon>Dikarya</taxon>
        <taxon>Ascomycota</taxon>
        <taxon>Saccharomycotina</taxon>
        <taxon>Dipodascomycetes</taxon>
        <taxon>Dipodascales</taxon>
        <taxon>Trichomonascaceae</taxon>
        <taxon>Trichomonascus</taxon>
        <taxon>Trichomonascus ciferrii complex</taxon>
    </lineage>
</organism>
<evidence type="ECO:0000256" key="1">
    <source>
        <dbReference type="ARBA" id="ARBA00007320"/>
    </source>
</evidence>
<evidence type="ECO:0000259" key="5">
    <source>
        <dbReference type="Pfam" id="PF00828"/>
    </source>
</evidence>
<keyword evidence="3" id="KW-0687">Ribonucleoprotein</keyword>
<protein>
    <recommendedName>
        <fullName evidence="5">Large ribosomal subunit protein uL15/eL18 domain-containing protein</fullName>
    </recommendedName>
</protein>
<feature type="region of interest" description="Disordered" evidence="4">
    <location>
        <begin position="29"/>
        <end position="70"/>
    </location>
</feature>
<keyword evidence="7" id="KW-1185">Reference proteome</keyword>
<dbReference type="InterPro" id="IPR021131">
    <property type="entry name" value="Ribosomal_uL15/eL18"/>
</dbReference>
<dbReference type="Gene3D" id="3.100.10.10">
    <property type="match status" value="1"/>
</dbReference>
<evidence type="ECO:0000256" key="3">
    <source>
        <dbReference type="ARBA" id="ARBA00023274"/>
    </source>
</evidence>
<reference evidence="6" key="1">
    <citation type="journal article" date="2019" name="G3 (Bethesda)">
        <title>Genome Assemblies of Two Rare Opportunistic Yeast Pathogens: Diutina rugosa (syn. Candida rugosa) and Trichomonascus ciferrii (syn. Candida ciferrii).</title>
        <authorList>
            <person name="Mixao V."/>
            <person name="Saus E."/>
            <person name="Hansen A.P."/>
            <person name="Lass-Florl C."/>
            <person name="Gabaldon T."/>
        </authorList>
    </citation>
    <scope>NUCLEOTIDE SEQUENCE</scope>
    <source>
        <strain evidence="6">CBS 4856</strain>
    </source>
</reference>
<dbReference type="Proteomes" id="UP000761534">
    <property type="component" value="Unassembled WGS sequence"/>
</dbReference>
<dbReference type="OrthoDB" id="361383at2759"/>
<dbReference type="InterPro" id="IPR036227">
    <property type="entry name" value="Ribosomal_uL15/eL18_sf"/>
</dbReference>
<dbReference type="GO" id="GO:0006412">
    <property type="term" value="P:translation"/>
    <property type="evidence" value="ECO:0007669"/>
    <property type="project" value="InterPro"/>
</dbReference>
<feature type="compositionally biased region" description="Gly residues" evidence="4">
    <location>
        <begin position="46"/>
        <end position="60"/>
    </location>
</feature>
<dbReference type="NCBIfam" id="TIGR01071">
    <property type="entry name" value="rplO_bact"/>
    <property type="match status" value="1"/>
</dbReference>
<dbReference type="Pfam" id="PF00828">
    <property type="entry name" value="Ribosomal_L27A"/>
    <property type="match status" value="1"/>
</dbReference>
<dbReference type="InterPro" id="IPR030878">
    <property type="entry name" value="Ribosomal_uL15"/>
</dbReference>
<evidence type="ECO:0000313" key="7">
    <source>
        <dbReference type="Proteomes" id="UP000761534"/>
    </source>
</evidence>
<keyword evidence="2" id="KW-0689">Ribosomal protein</keyword>
<sequence length="273" mass="30201">MSFLLQLRSRIGVPGRGVGVQVRHSSILGSLQPADGSTKQAKRVGRGPGSGKGKTSGRGQKGQKARSSVRPWFEGGQTPIYKLFPKFGFDSQINHPQYINLDRIQQLIDSNRLDASKPITMRELYRTGMFGTMKYGVKILAGKNPNTFTSKINISATKASKTAIERIEQLGGKFEAVYYTPFNLRVLSRPEAALRKFGRIPIKAEPVDRKNIEYYRDPENRGYLVGAPNAPTIKPKYVTKAKQSPLLAKLKELESRQEASGASKGFEANTVTK</sequence>
<evidence type="ECO:0000313" key="6">
    <source>
        <dbReference type="EMBL" id="KAA8903290.1"/>
    </source>
</evidence>
<dbReference type="GO" id="GO:0005762">
    <property type="term" value="C:mitochondrial large ribosomal subunit"/>
    <property type="evidence" value="ECO:0007669"/>
    <property type="project" value="TreeGrafter"/>
</dbReference>
<dbReference type="VEuPathDB" id="FungiDB:TRICI_005728"/>
<dbReference type="GO" id="GO:0003735">
    <property type="term" value="F:structural constituent of ribosome"/>
    <property type="evidence" value="ECO:0007669"/>
    <property type="project" value="InterPro"/>
</dbReference>
<comment type="caution">
    <text evidence="6">The sequence shown here is derived from an EMBL/GenBank/DDBJ whole genome shotgun (WGS) entry which is preliminary data.</text>
</comment>
<evidence type="ECO:0000256" key="4">
    <source>
        <dbReference type="SAM" id="MobiDB-lite"/>
    </source>
</evidence>
<comment type="similarity">
    <text evidence="1">Belongs to the universal ribosomal protein uL15 family.</text>
</comment>
<dbReference type="PANTHER" id="PTHR12934">
    <property type="entry name" value="50S RIBOSOMAL PROTEIN L15"/>
    <property type="match status" value="1"/>
</dbReference>